<protein>
    <submittedName>
        <fullName evidence="2">Uncharacterized protein</fullName>
    </submittedName>
</protein>
<name>A0A0K2T448_LEPSM</name>
<evidence type="ECO:0000256" key="1">
    <source>
        <dbReference type="SAM" id="Phobius"/>
    </source>
</evidence>
<sequence>MHFKIIMHKITIYFLLNYLFNKYIYIFMMTNGAQDNMIKTQTHTNLYYSKNNITHLYNNIFIRTMFQKNCAHPFGTSPLFNITQPFKDFFP</sequence>
<accession>A0A0K2T448</accession>
<keyword evidence="1" id="KW-1133">Transmembrane helix</keyword>
<evidence type="ECO:0000313" key="2">
    <source>
        <dbReference type="EMBL" id="CDW20818.1"/>
    </source>
</evidence>
<proteinExistence type="predicted"/>
<keyword evidence="1" id="KW-0812">Transmembrane</keyword>
<dbReference type="AlphaFoldDB" id="A0A0K2T448"/>
<dbReference type="EMBL" id="HACA01003457">
    <property type="protein sequence ID" value="CDW20818.1"/>
    <property type="molecule type" value="Transcribed_RNA"/>
</dbReference>
<keyword evidence="1" id="KW-0472">Membrane</keyword>
<feature type="transmembrane region" description="Helical" evidence="1">
    <location>
        <begin position="12"/>
        <end position="30"/>
    </location>
</feature>
<reference evidence="2" key="1">
    <citation type="submission" date="2014-05" db="EMBL/GenBank/DDBJ databases">
        <authorList>
            <person name="Chronopoulou M."/>
        </authorList>
    </citation>
    <scope>NUCLEOTIDE SEQUENCE</scope>
    <source>
        <tissue evidence="2">Whole organism</tissue>
    </source>
</reference>
<organism evidence="2">
    <name type="scientific">Lepeophtheirus salmonis</name>
    <name type="common">Salmon louse</name>
    <name type="synonym">Caligus salmonis</name>
    <dbReference type="NCBI Taxonomy" id="72036"/>
    <lineage>
        <taxon>Eukaryota</taxon>
        <taxon>Metazoa</taxon>
        <taxon>Ecdysozoa</taxon>
        <taxon>Arthropoda</taxon>
        <taxon>Crustacea</taxon>
        <taxon>Multicrustacea</taxon>
        <taxon>Hexanauplia</taxon>
        <taxon>Copepoda</taxon>
        <taxon>Siphonostomatoida</taxon>
        <taxon>Caligidae</taxon>
        <taxon>Lepeophtheirus</taxon>
    </lineage>
</organism>